<feature type="signal peptide" evidence="1">
    <location>
        <begin position="1"/>
        <end position="20"/>
    </location>
</feature>
<protein>
    <submittedName>
        <fullName evidence="2">Uncharacterized protein</fullName>
    </submittedName>
</protein>
<organism evidence="2 3">
    <name type="scientific">Deinococcus sedimenti</name>
    <dbReference type="NCBI Taxonomy" id="1867090"/>
    <lineage>
        <taxon>Bacteria</taxon>
        <taxon>Thermotogati</taxon>
        <taxon>Deinococcota</taxon>
        <taxon>Deinococci</taxon>
        <taxon>Deinococcales</taxon>
        <taxon>Deinococcaceae</taxon>
        <taxon>Deinococcus</taxon>
    </lineage>
</organism>
<accession>A0ABQ2SB90</accession>
<evidence type="ECO:0000256" key="1">
    <source>
        <dbReference type="SAM" id="SignalP"/>
    </source>
</evidence>
<evidence type="ECO:0000313" key="2">
    <source>
        <dbReference type="EMBL" id="GGS07369.1"/>
    </source>
</evidence>
<gene>
    <name evidence="2" type="ORF">GCM10008960_37210</name>
</gene>
<keyword evidence="3" id="KW-1185">Reference proteome</keyword>
<dbReference type="EMBL" id="BMQN01000019">
    <property type="protein sequence ID" value="GGS07369.1"/>
    <property type="molecule type" value="Genomic_DNA"/>
</dbReference>
<evidence type="ECO:0000313" key="3">
    <source>
        <dbReference type="Proteomes" id="UP000644548"/>
    </source>
</evidence>
<comment type="caution">
    <text evidence="2">The sequence shown here is derived from an EMBL/GenBank/DDBJ whole genome shotgun (WGS) entry which is preliminary data.</text>
</comment>
<feature type="chain" id="PRO_5047321138" evidence="1">
    <location>
        <begin position="21"/>
        <end position="140"/>
    </location>
</feature>
<sequence>MRVLALLSLLCVAPPGAVQAAPAAPCQVAQLVSVPVAYSAQAGARGQVRIHVTCPASGRYRVQFSTQDGPLAAPAGPVVLRGAQGELRGEVQGIPLDRWVQGARTFELPLVLPAGQWAAQSGAYQVLFTVTAESVAGERP</sequence>
<dbReference type="Proteomes" id="UP000644548">
    <property type="component" value="Unassembled WGS sequence"/>
</dbReference>
<name>A0ABQ2SB90_9DEIO</name>
<proteinExistence type="predicted"/>
<reference evidence="3" key="1">
    <citation type="journal article" date="2019" name="Int. J. Syst. Evol. Microbiol.">
        <title>The Global Catalogue of Microorganisms (GCM) 10K type strain sequencing project: providing services to taxonomists for standard genome sequencing and annotation.</title>
        <authorList>
            <consortium name="The Broad Institute Genomics Platform"/>
            <consortium name="The Broad Institute Genome Sequencing Center for Infectious Disease"/>
            <person name="Wu L."/>
            <person name="Ma J."/>
        </authorList>
    </citation>
    <scope>NUCLEOTIDE SEQUENCE [LARGE SCALE GENOMIC DNA]</scope>
    <source>
        <strain evidence="3">JCM 31405</strain>
    </source>
</reference>
<keyword evidence="1" id="KW-0732">Signal</keyword>